<evidence type="ECO:0000313" key="4">
    <source>
        <dbReference type="EMBL" id="RHF53427.1"/>
    </source>
</evidence>
<feature type="coiled-coil region" evidence="1">
    <location>
        <begin position="1155"/>
        <end position="1213"/>
    </location>
</feature>
<dbReference type="SUPFAM" id="SSF53955">
    <property type="entry name" value="Lysozyme-like"/>
    <property type="match status" value="1"/>
</dbReference>
<feature type="compositionally biased region" description="Gly residues" evidence="2">
    <location>
        <begin position="715"/>
        <end position="728"/>
    </location>
</feature>
<evidence type="ECO:0000256" key="1">
    <source>
        <dbReference type="SAM" id="Coils"/>
    </source>
</evidence>
<accession>A0A414NZU2</accession>
<dbReference type="EMBL" id="QRHE01000001">
    <property type="protein sequence ID" value="RHF53427.1"/>
    <property type="molecule type" value="Genomic_DNA"/>
</dbReference>
<reference evidence="4 5" key="1">
    <citation type="submission" date="2018-08" db="EMBL/GenBank/DDBJ databases">
        <title>A genome reference for cultivated species of the human gut microbiota.</title>
        <authorList>
            <person name="Zou Y."/>
            <person name="Xue W."/>
            <person name="Luo G."/>
        </authorList>
    </citation>
    <scope>NUCLEOTIDE SEQUENCE [LARGE SCALE GENOMIC DNA]</scope>
    <source>
        <strain evidence="4 5">AM25-21AC</strain>
    </source>
</reference>
<dbReference type="InterPro" id="IPR023346">
    <property type="entry name" value="Lysozyme-like_dom_sf"/>
</dbReference>
<proteinExistence type="predicted"/>
<feature type="domain" description="Transglycosylase SLT" evidence="3">
    <location>
        <begin position="758"/>
        <end position="854"/>
    </location>
</feature>
<evidence type="ECO:0000313" key="5">
    <source>
        <dbReference type="Proteomes" id="UP000283442"/>
    </source>
</evidence>
<dbReference type="RefSeq" id="WP_118174448.1">
    <property type="nucleotide sequence ID" value="NZ_JAQEAO010000018.1"/>
</dbReference>
<keyword evidence="1" id="KW-0175">Coiled coil</keyword>
<comment type="caution">
    <text evidence="4">The sequence shown here is derived from an EMBL/GenBank/DDBJ whole genome shotgun (WGS) entry which is preliminary data.</text>
</comment>
<dbReference type="Proteomes" id="UP000283442">
    <property type="component" value="Unassembled WGS sequence"/>
</dbReference>
<feature type="coiled-coil region" evidence="1">
    <location>
        <begin position="1031"/>
        <end position="1065"/>
    </location>
</feature>
<feature type="region of interest" description="Disordered" evidence="2">
    <location>
        <begin position="714"/>
        <end position="736"/>
    </location>
</feature>
<dbReference type="Gene3D" id="1.10.530.10">
    <property type="match status" value="1"/>
</dbReference>
<name>A0A414NZU2_9FIRM</name>
<evidence type="ECO:0000259" key="3">
    <source>
        <dbReference type="Pfam" id="PF01464"/>
    </source>
</evidence>
<dbReference type="Pfam" id="PF01464">
    <property type="entry name" value="SLT"/>
    <property type="match status" value="1"/>
</dbReference>
<gene>
    <name evidence="4" type="ORF">DW674_00775</name>
</gene>
<evidence type="ECO:0000256" key="2">
    <source>
        <dbReference type="SAM" id="MobiDB-lite"/>
    </source>
</evidence>
<organism evidence="4 5">
    <name type="scientific">Mitsuokella multacida</name>
    <dbReference type="NCBI Taxonomy" id="52226"/>
    <lineage>
        <taxon>Bacteria</taxon>
        <taxon>Bacillati</taxon>
        <taxon>Bacillota</taxon>
        <taxon>Negativicutes</taxon>
        <taxon>Selenomonadales</taxon>
        <taxon>Selenomonadaceae</taxon>
        <taxon>Mitsuokella</taxon>
    </lineage>
</organism>
<protein>
    <recommendedName>
        <fullName evidence="3">Transglycosylase SLT domain-containing protein</fullName>
    </recommendedName>
</protein>
<sequence>MNKISDLQIRIGADASGLKRELNETQVALKTALNTKPIDDASNKIGEISKQTGSLIGNFQKLAIAAGGAFGLGDLISSAVQAGDAVYTLSSRLGISAGEAGQLSRILKLTGGDVNSAATAIMRLDKSFTSAGTAGDRAKTTLANYGVSLTDASGKLLPLNQQLENLATGYKEAKQNGQEQAFLMDTLGVKGMALAQTLDQYTEAAKTASKVQGIGLDPKEMHELNQQMKVMQMESSQVKLAFVAALAPVAQSVFPEIIGGLTSTAKFLAQNKQEVRDITKDVVTFLAIYKSIQLAQSAMNGDKSIFKTISTAMNAEKIAQEKAQAEIAAKQEAMIAKQVATVERSYDAQRKAAIRAATRMNFSAEETANLIAEKLTAIELKSTETAERVAARMREGFAAAAQAAATSAGEMDAALAGTGTAAEAAAARVAGAHATEAESAKVAITAEKELAVASAESGNAAVVAGEKSVAAKTEVAGATARETVAEEALTTAEATSGTTASVAGGKAVTAANTATAATERTTIATKSLTTATVAQTGAASRSTATMAAGAVTATSKIRTLAGAVLSLASSWWVAAAAFAAYQGAKAAEAYAEKKGQETYEMNGVTYYHNSDDGRWYTRETNPDNMTIEPTMAGGTENYAGSFLNTWLMGTHSDGQNMSLVTDIDTLKQLNGMQSNRWHNSEVGRLSDEAEDAKNQALRAQSMVDSISISDPGMGIAPGGGESAAGGGSTAEEKPATPMRTKYSFEDDPELAPWANEIEYASAYRGLDAALLAAIIKTESHGQSDIWSTDHAHWGLGQISQDIANAYGGGRGYGEGSDPNDNIMAAAGYLRDLLDQYGNDVELAISAYNLGHANPSANPDYVSKVEGYYNAITTSQVPMEGGSASQPQMTTVDVPIGVSMYDEASKNIGESLGENTCAHFVSYLAQGIGANTGVISDLVKDWIDTAQANGAWVDASSGQTAPKGSLVVWSDGAADNPWAHIGISDGGGGWISSDTHGVKHSTGLDSYYSGYRYAGYIDMDRLTGGQSTKMTVDASQKAAEEAAKRVKQATDEANKMLLELRTENAKENGYAYQQESMKLMSDVAEKAAKIRKLQSEGAPTASIQALKKELNAYTAATTEKFRQKWADAYADLYDASQTALAKVRHDYDKEADLEYLTTVRKLNKELEEKKKALMHDENDVETRKLLEDQYYAQLEEAEDKRRKARQEAHDQYVNYLVEEGNLAMLVQYMGTSQRNANGTLSKSEGEKRGESSLNLQGEKALAKEYVKLWQTAHGSMMEYIADISDSLYSTMSESMTEFVKGTKSAKTVLQDFGNSVLNMMAKIAAQRFAATWVDNILGAFGGARGGASAWTWGGVTHDSSFGVKSAANQFISSAPTAPSLFTVPKFAAGGIVTAPTLAMIGEGGDREAVIPLNDHNLAAMSGAGKGGGVIVNITNNSDSKATVKSSRYDSGINKQILDIVIDGASRNVDGFGTNLKQALR</sequence>
<dbReference type="InterPro" id="IPR008258">
    <property type="entry name" value="Transglycosylase_SLT_dom_1"/>
</dbReference>
<dbReference type="OrthoDB" id="1698671at2"/>